<dbReference type="InterPro" id="IPR050307">
    <property type="entry name" value="Sterol_Desaturase_Related"/>
</dbReference>
<sequence length="254" mass="30636">MELVFGFLKIYGITILRYVVFAGVPFFLCYHFFKQSFNRSQIQQRLHNKKQYVNEIIHSLQSSVVIALVGMLFVYSPLNKYTLMYKNLHDYPLWWVPLNVLLALIIHDTYFYWMHRLLHHKKIFKYTHLVHHQSTNPSPWASYSFHILEAFTEALILPILLFTMPMHILSIFLFTLSSFIINVYGHLGFEITPKWFRNSVLFKVLNTSVYHNMHHHHFKGNYGLYFRFWDRLLKTEHPNYVKDFDALQQQRFPN</sequence>
<dbReference type="PANTHER" id="PTHR11863">
    <property type="entry name" value="STEROL DESATURASE"/>
    <property type="match status" value="1"/>
</dbReference>
<keyword evidence="2 5" id="KW-0812">Transmembrane</keyword>
<evidence type="ECO:0000256" key="3">
    <source>
        <dbReference type="ARBA" id="ARBA00022989"/>
    </source>
</evidence>
<keyword evidence="3 5" id="KW-1133">Transmembrane helix</keyword>
<dbReference type="RefSeq" id="WP_379707788.1">
    <property type="nucleotide sequence ID" value="NZ_JBHSCZ010000001.1"/>
</dbReference>
<accession>A0ABV8QSR1</accession>
<keyword evidence="8" id="KW-1185">Reference proteome</keyword>
<dbReference type="Proteomes" id="UP001595907">
    <property type="component" value="Unassembled WGS sequence"/>
</dbReference>
<feature type="domain" description="Fatty acid hydroxylase" evidence="6">
    <location>
        <begin position="100"/>
        <end position="235"/>
    </location>
</feature>
<feature type="transmembrane region" description="Helical" evidence="5">
    <location>
        <begin position="168"/>
        <end position="187"/>
    </location>
</feature>
<dbReference type="InterPro" id="IPR006694">
    <property type="entry name" value="Fatty_acid_hydroxylase"/>
</dbReference>
<feature type="transmembrane region" description="Helical" evidence="5">
    <location>
        <begin position="15"/>
        <end position="33"/>
    </location>
</feature>
<protein>
    <submittedName>
        <fullName evidence="7">Sterol desaturase family protein</fullName>
        <ecNumber evidence="7">1.-.-.-</ecNumber>
    </submittedName>
</protein>
<evidence type="ECO:0000256" key="4">
    <source>
        <dbReference type="ARBA" id="ARBA00023136"/>
    </source>
</evidence>
<keyword evidence="4 5" id="KW-0472">Membrane</keyword>
<dbReference type="Pfam" id="PF04116">
    <property type="entry name" value="FA_hydroxylase"/>
    <property type="match status" value="1"/>
</dbReference>
<proteinExistence type="predicted"/>
<dbReference type="GO" id="GO:0016491">
    <property type="term" value="F:oxidoreductase activity"/>
    <property type="evidence" value="ECO:0007669"/>
    <property type="project" value="UniProtKB-KW"/>
</dbReference>
<name>A0ABV8QSR1_9BACT</name>
<feature type="transmembrane region" description="Helical" evidence="5">
    <location>
        <begin position="94"/>
        <end position="113"/>
    </location>
</feature>
<comment type="caution">
    <text evidence="7">The sequence shown here is derived from an EMBL/GenBank/DDBJ whole genome shotgun (WGS) entry which is preliminary data.</text>
</comment>
<evidence type="ECO:0000259" key="6">
    <source>
        <dbReference type="Pfam" id="PF04116"/>
    </source>
</evidence>
<evidence type="ECO:0000256" key="5">
    <source>
        <dbReference type="SAM" id="Phobius"/>
    </source>
</evidence>
<feature type="transmembrane region" description="Helical" evidence="5">
    <location>
        <begin position="53"/>
        <end position="74"/>
    </location>
</feature>
<evidence type="ECO:0000256" key="1">
    <source>
        <dbReference type="ARBA" id="ARBA00004370"/>
    </source>
</evidence>
<evidence type="ECO:0000313" key="7">
    <source>
        <dbReference type="EMBL" id="MFC4262408.1"/>
    </source>
</evidence>
<reference evidence="8" key="1">
    <citation type="journal article" date="2019" name="Int. J. Syst. Evol. Microbiol.">
        <title>The Global Catalogue of Microorganisms (GCM) 10K type strain sequencing project: providing services to taxonomists for standard genome sequencing and annotation.</title>
        <authorList>
            <consortium name="The Broad Institute Genomics Platform"/>
            <consortium name="The Broad Institute Genome Sequencing Center for Infectious Disease"/>
            <person name="Wu L."/>
            <person name="Ma J."/>
        </authorList>
    </citation>
    <scope>NUCLEOTIDE SEQUENCE [LARGE SCALE GENOMIC DNA]</scope>
    <source>
        <strain evidence="8">CECT 8289</strain>
    </source>
</reference>
<organism evidence="7 8">
    <name type="scientific">Ferruginibacter yonginensis</name>
    <dbReference type="NCBI Taxonomy" id="1310416"/>
    <lineage>
        <taxon>Bacteria</taxon>
        <taxon>Pseudomonadati</taxon>
        <taxon>Bacteroidota</taxon>
        <taxon>Chitinophagia</taxon>
        <taxon>Chitinophagales</taxon>
        <taxon>Chitinophagaceae</taxon>
        <taxon>Ferruginibacter</taxon>
    </lineage>
</organism>
<evidence type="ECO:0000313" key="8">
    <source>
        <dbReference type="Proteomes" id="UP001595907"/>
    </source>
</evidence>
<keyword evidence="7" id="KW-0560">Oxidoreductase</keyword>
<feature type="transmembrane region" description="Helical" evidence="5">
    <location>
        <begin position="143"/>
        <end position="162"/>
    </location>
</feature>
<evidence type="ECO:0000256" key="2">
    <source>
        <dbReference type="ARBA" id="ARBA00022692"/>
    </source>
</evidence>
<comment type="subcellular location">
    <subcellularLocation>
        <location evidence="1">Membrane</location>
    </subcellularLocation>
</comment>
<dbReference type="EC" id="1.-.-.-" evidence="7"/>
<dbReference type="EMBL" id="JBHSCZ010000001">
    <property type="protein sequence ID" value="MFC4262408.1"/>
    <property type="molecule type" value="Genomic_DNA"/>
</dbReference>
<gene>
    <name evidence="7" type="ORF">ACFOWM_05950</name>
</gene>